<dbReference type="Proteomes" id="UP000190476">
    <property type="component" value="Chromosome I"/>
</dbReference>
<gene>
    <name evidence="2" type="ORF">CCH01_16950</name>
</gene>
<dbReference type="OrthoDB" id="1649278at2"/>
<feature type="transmembrane region" description="Helical" evidence="1">
    <location>
        <begin position="20"/>
        <end position="37"/>
    </location>
</feature>
<reference evidence="3" key="1">
    <citation type="submission" date="2017-03" db="EMBL/GenBank/DDBJ databases">
        <authorList>
            <person name="Falquet L."/>
            <person name="Falquet L."/>
        </authorList>
    </citation>
    <scope>NUCLEOTIDE SEQUENCE [LARGE SCALE GENOMIC DNA]</scope>
</reference>
<dbReference type="STRING" id="1351755.CCH01_16950"/>
<dbReference type="EMBL" id="LT799839">
    <property type="protein sequence ID" value="SLK19526.1"/>
    <property type="molecule type" value="Genomic_DNA"/>
</dbReference>
<protein>
    <submittedName>
        <fullName evidence="2">Putative Sporulation protein YunB</fullName>
    </submittedName>
</protein>
<organism evidence="2 3">
    <name type="scientific">Clostridium chauvoei JF4335</name>
    <dbReference type="NCBI Taxonomy" id="1351755"/>
    <lineage>
        <taxon>Bacteria</taxon>
        <taxon>Bacillati</taxon>
        <taxon>Bacillota</taxon>
        <taxon>Clostridia</taxon>
        <taxon>Eubacteriales</taxon>
        <taxon>Clostridiaceae</taxon>
        <taxon>Clostridium</taxon>
    </lineage>
</organism>
<evidence type="ECO:0000256" key="1">
    <source>
        <dbReference type="SAM" id="Phobius"/>
    </source>
</evidence>
<dbReference type="GeneID" id="66302020"/>
<name>A0A1U6JGS6_9CLOT</name>
<evidence type="ECO:0000313" key="3">
    <source>
        <dbReference type="Proteomes" id="UP000190476"/>
    </source>
</evidence>
<dbReference type="AlphaFoldDB" id="A0A1U6JGS6"/>
<dbReference type="NCBIfam" id="TIGR02832">
    <property type="entry name" value="spo_yunB"/>
    <property type="match status" value="1"/>
</dbReference>
<sequence length="218" mass="25122">MNYYTKKPKKHIKIKHKKLILVIITIFFVFNSLLYFFDRSILPALINIAEIEMKREATDIIQQTALDIYSKYFNYDDVMIIEKDNEGNITMVRADTVKLNYLSSKLILECNKKIDELENLGIKIPMGYMTNNSVTHNLGPKINIKMEQVGNISSNYESVFESAGINQTRHKIYLNVKLNMKVIIPLNSEEVEVTCQIPIAETIIVGKIPDTALEFNKQ</sequence>
<dbReference type="RefSeq" id="WP_079481453.1">
    <property type="nucleotide sequence ID" value="NZ_CBML010000006.1"/>
</dbReference>
<dbReference type="Pfam" id="PF09560">
    <property type="entry name" value="Spore_YunB"/>
    <property type="match status" value="1"/>
</dbReference>
<keyword evidence="3" id="KW-1185">Reference proteome</keyword>
<accession>A0A1U6JGS6</accession>
<proteinExistence type="predicted"/>
<dbReference type="InterPro" id="IPR014197">
    <property type="entry name" value="Sporulation_prot_YunB"/>
</dbReference>
<keyword evidence="1" id="KW-0812">Transmembrane</keyword>
<dbReference type="PIRSF" id="PIRSF021383">
    <property type="entry name" value="YunB"/>
    <property type="match status" value="1"/>
</dbReference>
<keyword evidence="1" id="KW-0472">Membrane</keyword>
<keyword evidence="1" id="KW-1133">Transmembrane helix</keyword>
<evidence type="ECO:0000313" key="2">
    <source>
        <dbReference type="EMBL" id="SLK19526.1"/>
    </source>
</evidence>